<sequence length="40" mass="4505">MRTYASIDHRLPPHRPRLTAVTSAGLLPADLHEMAVYYLA</sequence>
<proteinExistence type="predicted"/>
<dbReference type="RefSeq" id="WP_365517140.1">
    <property type="nucleotide sequence ID" value="NZ_JBFANW010000876.1"/>
</dbReference>
<accession>A0ABW8ETE4</accession>
<dbReference type="EMBL" id="JBIUYY010000023">
    <property type="protein sequence ID" value="MFJ2825882.1"/>
    <property type="molecule type" value="Genomic_DNA"/>
</dbReference>
<protein>
    <submittedName>
        <fullName evidence="1">Uncharacterized protein</fullName>
    </submittedName>
</protein>
<keyword evidence="2" id="KW-1185">Reference proteome</keyword>
<organism evidence="1 2">
    <name type="scientific">Streptomyces toxytricini</name>
    <name type="common">Actinomyces toxytricini</name>
    <dbReference type="NCBI Taxonomy" id="67369"/>
    <lineage>
        <taxon>Bacteria</taxon>
        <taxon>Bacillati</taxon>
        <taxon>Actinomycetota</taxon>
        <taxon>Actinomycetes</taxon>
        <taxon>Kitasatosporales</taxon>
        <taxon>Streptomycetaceae</taxon>
        <taxon>Streptomyces</taxon>
    </lineage>
</organism>
<comment type="caution">
    <text evidence="1">The sequence shown here is derived from an EMBL/GenBank/DDBJ whole genome shotgun (WGS) entry which is preliminary data.</text>
</comment>
<dbReference type="Proteomes" id="UP001617351">
    <property type="component" value="Unassembled WGS sequence"/>
</dbReference>
<evidence type="ECO:0000313" key="2">
    <source>
        <dbReference type="Proteomes" id="UP001617351"/>
    </source>
</evidence>
<gene>
    <name evidence="1" type="ORF">ACIO7M_32950</name>
</gene>
<reference evidence="1 2" key="1">
    <citation type="submission" date="2024-10" db="EMBL/GenBank/DDBJ databases">
        <title>The Natural Products Discovery Center: Release of the First 8490 Sequenced Strains for Exploring Actinobacteria Biosynthetic Diversity.</title>
        <authorList>
            <person name="Kalkreuter E."/>
            <person name="Kautsar S.A."/>
            <person name="Yang D."/>
            <person name="Bader C.D."/>
            <person name="Teijaro C.N."/>
            <person name="Fluegel L."/>
            <person name="Davis C.M."/>
            <person name="Simpson J.R."/>
            <person name="Lauterbach L."/>
            <person name="Steele A.D."/>
            <person name="Gui C."/>
            <person name="Meng S."/>
            <person name="Li G."/>
            <person name="Viehrig K."/>
            <person name="Ye F."/>
            <person name="Su P."/>
            <person name="Kiefer A.F."/>
            <person name="Nichols A."/>
            <person name="Cepeda A.J."/>
            <person name="Yan W."/>
            <person name="Fan B."/>
            <person name="Jiang Y."/>
            <person name="Adhikari A."/>
            <person name="Zheng C.-J."/>
            <person name="Schuster L."/>
            <person name="Cowan T.M."/>
            <person name="Smanski M.J."/>
            <person name="Chevrette M.G."/>
            <person name="De Carvalho L.P.S."/>
            <person name="Shen B."/>
        </authorList>
    </citation>
    <scope>NUCLEOTIDE SEQUENCE [LARGE SCALE GENOMIC DNA]</scope>
    <source>
        <strain evidence="1 2">NPDC087220</strain>
    </source>
</reference>
<evidence type="ECO:0000313" key="1">
    <source>
        <dbReference type="EMBL" id="MFJ2825882.1"/>
    </source>
</evidence>
<name>A0ABW8ETE4_STRT5</name>